<dbReference type="InterPro" id="IPR004675">
    <property type="entry name" value="AhpD_core"/>
</dbReference>
<gene>
    <name evidence="2" type="ordered locus">BTH_I0506</name>
</gene>
<dbReference type="InterPro" id="IPR003779">
    <property type="entry name" value="CMD-like"/>
</dbReference>
<dbReference type="InterPro" id="IPR029032">
    <property type="entry name" value="AhpD-like"/>
</dbReference>
<dbReference type="PANTHER" id="PTHR33930">
    <property type="entry name" value="ALKYL HYDROPEROXIDE REDUCTASE AHPD"/>
    <property type="match status" value="1"/>
</dbReference>
<keyword evidence="3" id="KW-1185">Reference proteome</keyword>
<accession>Q2T186</accession>
<organism evidence="2 3">
    <name type="scientific">Burkholderia thailandensis (strain ATCC 700388 / DSM 13276 / CCUG 48851 / CIP 106301 / E264)</name>
    <dbReference type="NCBI Taxonomy" id="271848"/>
    <lineage>
        <taxon>Bacteria</taxon>
        <taxon>Pseudomonadati</taxon>
        <taxon>Pseudomonadota</taxon>
        <taxon>Betaproteobacteria</taxon>
        <taxon>Burkholderiales</taxon>
        <taxon>Burkholderiaceae</taxon>
        <taxon>Burkholderia</taxon>
        <taxon>pseudomallei group</taxon>
    </lineage>
</organism>
<reference evidence="2 3" key="1">
    <citation type="journal article" date="2005" name="BMC Genomics">
        <title>Bacterial genome adaptation to niches: divergence of the potential virulence genes in three Burkholderia species of different survival strategies.</title>
        <authorList>
            <person name="Kim H.S."/>
            <person name="Schell M.A."/>
            <person name="Yu Y."/>
            <person name="Ulrich R.L."/>
            <person name="Sarria S.H."/>
            <person name="Nierman W.C."/>
            <person name="DeShazer D."/>
        </authorList>
    </citation>
    <scope>NUCLEOTIDE SEQUENCE [LARGE SCALE GENOMIC DNA]</scope>
    <source>
        <strain evidence="3">ATCC 700388 / DSM 13276 / CCUG 48851 / CIP 106301 / E264</strain>
    </source>
</reference>
<dbReference type="Proteomes" id="UP000001930">
    <property type="component" value="Chromosome I"/>
</dbReference>
<dbReference type="HOGENOM" id="CLU_1346810_0_0_4"/>
<dbReference type="PANTHER" id="PTHR33930:SF2">
    <property type="entry name" value="BLR3452 PROTEIN"/>
    <property type="match status" value="1"/>
</dbReference>
<dbReference type="GO" id="GO:0051920">
    <property type="term" value="F:peroxiredoxin activity"/>
    <property type="evidence" value="ECO:0007669"/>
    <property type="project" value="InterPro"/>
</dbReference>
<protein>
    <submittedName>
        <fullName evidence="2">Carboxymuconolactone decarboxylase family protein</fullName>
    </submittedName>
</protein>
<dbReference type="KEGG" id="bte:BTH_I0506"/>
<proteinExistence type="predicted"/>
<dbReference type="EMBL" id="CP000086">
    <property type="protein sequence ID" value="ABC37292.1"/>
    <property type="molecule type" value="Genomic_DNA"/>
</dbReference>
<evidence type="ECO:0000313" key="2">
    <source>
        <dbReference type="EMBL" id="ABC37292.1"/>
    </source>
</evidence>
<feature type="domain" description="Carboxymuconolactone decarboxylase-like" evidence="1">
    <location>
        <begin position="113"/>
        <end position="195"/>
    </location>
</feature>
<evidence type="ECO:0000313" key="3">
    <source>
        <dbReference type="Proteomes" id="UP000001930"/>
    </source>
</evidence>
<name>Q2T186_BURTA</name>
<dbReference type="AlphaFoldDB" id="Q2T186"/>
<dbReference type="SUPFAM" id="SSF69118">
    <property type="entry name" value="AhpD-like"/>
    <property type="match status" value="1"/>
</dbReference>
<dbReference type="NCBIfam" id="TIGR00778">
    <property type="entry name" value="ahpD_dom"/>
    <property type="match status" value="1"/>
</dbReference>
<evidence type="ECO:0000259" key="1">
    <source>
        <dbReference type="Pfam" id="PF02627"/>
    </source>
</evidence>
<dbReference type="Pfam" id="PF02627">
    <property type="entry name" value="CMD"/>
    <property type="match status" value="1"/>
</dbReference>
<dbReference type="Gene3D" id="1.20.1290.10">
    <property type="entry name" value="AhpD-like"/>
    <property type="match status" value="1"/>
</dbReference>
<sequence length="203" mass="22058">MRQIKSSPTGFLMLEGECDPLAVNAFRSRAALRGLTRKIGRNVRAGVGACGQRRCRFNAPMRLRVERDGWARANGVASFKVRNRRNTMALPQSYRELTGEVATQMRALRKTQPDLMSAFAALAAAGTKEGALGKKTRELVALGIAIASRCDDCIGFHVQTLVKLGTTRAEFEDLLATAVYMGGGPSMMYAAHALKAFEEFGGE</sequence>